<sequence length="38" mass="4606">MFILSDWLLLLILFLPFIHLGKASKRFYFNNPMWPGKH</sequence>
<dbReference type="EMBL" id="GGEC01040851">
    <property type="protein sequence ID" value="MBX21335.1"/>
    <property type="molecule type" value="Transcribed_RNA"/>
</dbReference>
<reference evidence="1" key="1">
    <citation type="submission" date="2018-02" db="EMBL/GenBank/DDBJ databases">
        <title>Rhizophora mucronata_Transcriptome.</title>
        <authorList>
            <person name="Meera S.P."/>
            <person name="Sreeshan A."/>
            <person name="Augustine A."/>
        </authorList>
    </citation>
    <scope>NUCLEOTIDE SEQUENCE</scope>
    <source>
        <tissue evidence="1">Leaf</tissue>
    </source>
</reference>
<evidence type="ECO:0000313" key="1">
    <source>
        <dbReference type="EMBL" id="MBX21335.1"/>
    </source>
</evidence>
<name>A0A2P2LTP0_RHIMU</name>
<accession>A0A2P2LTP0</accession>
<protein>
    <submittedName>
        <fullName evidence="1">Uncharacterized protein</fullName>
    </submittedName>
</protein>
<proteinExistence type="predicted"/>
<dbReference type="AlphaFoldDB" id="A0A2P2LTP0"/>
<organism evidence="1">
    <name type="scientific">Rhizophora mucronata</name>
    <name type="common">Asiatic mangrove</name>
    <dbReference type="NCBI Taxonomy" id="61149"/>
    <lineage>
        <taxon>Eukaryota</taxon>
        <taxon>Viridiplantae</taxon>
        <taxon>Streptophyta</taxon>
        <taxon>Embryophyta</taxon>
        <taxon>Tracheophyta</taxon>
        <taxon>Spermatophyta</taxon>
        <taxon>Magnoliopsida</taxon>
        <taxon>eudicotyledons</taxon>
        <taxon>Gunneridae</taxon>
        <taxon>Pentapetalae</taxon>
        <taxon>rosids</taxon>
        <taxon>fabids</taxon>
        <taxon>Malpighiales</taxon>
        <taxon>Rhizophoraceae</taxon>
        <taxon>Rhizophora</taxon>
    </lineage>
</organism>